<keyword evidence="3" id="KW-1185">Reference proteome</keyword>
<organism evidence="2 3">
    <name type="scientific">Nyssa sinensis</name>
    <dbReference type="NCBI Taxonomy" id="561372"/>
    <lineage>
        <taxon>Eukaryota</taxon>
        <taxon>Viridiplantae</taxon>
        <taxon>Streptophyta</taxon>
        <taxon>Embryophyta</taxon>
        <taxon>Tracheophyta</taxon>
        <taxon>Spermatophyta</taxon>
        <taxon>Magnoliopsida</taxon>
        <taxon>eudicotyledons</taxon>
        <taxon>Gunneridae</taxon>
        <taxon>Pentapetalae</taxon>
        <taxon>asterids</taxon>
        <taxon>Cornales</taxon>
        <taxon>Nyssaceae</taxon>
        <taxon>Nyssa</taxon>
    </lineage>
</organism>
<gene>
    <name evidence="2" type="ORF">F0562_030310</name>
</gene>
<evidence type="ECO:0000313" key="2">
    <source>
        <dbReference type="EMBL" id="KAA8535307.1"/>
    </source>
</evidence>
<reference evidence="2 3" key="1">
    <citation type="submission" date="2019-09" db="EMBL/GenBank/DDBJ databases">
        <title>A chromosome-level genome assembly of the Chinese tupelo Nyssa sinensis.</title>
        <authorList>
            <person name="Yang X."/>
            <person name="Kang M."/>
            <person name="Yang Y."/>
            <person name="Xiong H."/>
            <person name="Wang M."/>
            <person name="Zhang Z."/>
            <person name="Wang Z."/>
            <person name="Wu H."/>
            <person name="Ma T."/>
            <person name="Liu J."/>
            <person name="Xi Z."/>
        </authorList>
    </citation>
    <scope>NUCLEOTIDE SEQUENCE [LARGE SCALE GENOMIC DNA]</scope>
    <source>
        <strain evidence="2">J267</strain>
        <tissue evidence="2">Leaf</tissue>
    </source>
</reference>
<dbReference type="AlphaFoldDB" id="A0A5J5B0M3"/>
<proteinExistence type="predicted"/>
<feature type="region of interest" description="Disordered" evidence="1">
    <location>
        <begin position="92"/>
        <end position="117"/>
    </location>
</feature>
<protein>
    <submittedName>
        <fullName evidence="2">Uncharacterized protein</fullName>
    </submittedName>
</protein>
<accession>A0A5J5B0M3</accession>
<sequence length="204" mass="21862">MIGILKKIQRLFSYCGSPRSHHATQKPTSQLQATIAKWVSIITVDHSPRSTFRFITDHYCYTAINSRQPPAKDHLAGSVFAQALGMAPTKSPVASPPKVVVTPSPTPSPILKSPTTAHVASLPTPPTFTPPISFSSTNTLPPSSICSVLGESLSSTPTNVATLNKALAIAHYNDKITTHMQPVPVITIKPRRFTLFMTLSGPGV</sequence>
<evidence type="ECO:0000256" key="1">
    <source>
        <dbReference type="SAM" id="MobiDB-lite"/>
    </source>
</evidence>
<name>A0A5J5B0M3_9ASTE</name>
<dbReference type="Proteomes" id="UP000325577">
    <property type="component" value="Linkage Group LG17"/>
</dbReference>
<dbReference type="EMBL" id="CM018040">
    <property type="protein sequence ID" value="KAA8535307.1"/>
    <property type="molecule type" value="Genomic_DNA"/>
</dbReference>
<feature type="compositionally biased region" description="Low complexity" evidence="1">
    <location>
        <begin position="92"/>
        <end position="103"/>
    </location>
</feature>
<evidence type="ECO:0000313" key="3">
    <source>
        <dbReference type="Proteomes" id="UP000325577"/>
    </source>
</evidence>